<evidence type="ECO:0000256" key="6">
    <source>
        <dbReference type="SAM" id="MobiDB-lite"/>
    </source>
</evidence>
<protein>
    <submittedName>
        <fullName evidence="8">Uncharacterized protein</fullName>
    </submittedName>
</protein>
<evidence type="ECO:0000256" key="2">
    <source>
        <dbReference type="ARBA" id="ARBA00007363"/>
    </source>
</evidence>
<proteinExistence type="inferred from homology"/>
<gene>
    <name evidence="8" type="ORF">LSH36_11g10000</name>
</gene>
<comment type="similarity">
    <text evidence="2">Belongs to the UPF0389 family.</text>
</comment>
<dbReference type="InterPro" id="IPR009432">
    <property type="entry name" value="DUF1075"/>
</dbReference>
<dbReference type="GO" id="GO:0016020">
    <property type="term" value="C:membrane"/>
    <property type="evidence" value="ECO:0007669"/>
    <property type="project" value="UniProtKB-SubCell"/>
</dbReference>
<feature type="region of interest" description="Disordered" evidence="6">
    <location>
        <begin position="164"/>
        <end position="184"/>
    </location>
</feature>
<reference evidence="8" key="1">
    <citation type="journal article" date="2023" name="Mol. Biol. Evol.">
        <title>Third-Generation Sequencing Reveals the Adaptive Role of the Epigenome in Three Deep-Sea Polychaetes.</title>
        <authorList>
            <person name="Perez M."/>
            <person name="Aroh O."/>
            <person name="Sun Y."/>
            <person name="Lan Y."/>
            <person name="Juniper S.K."/>
            <person name="Young C.R."/>
            <person name="Angers B."/>
            <person name="Qian P.Y."/>
        </authorList>
    </citation>
    <scope>NUCLEOTIDE SEQUENCE</scope>
    <source>
        <strain evidence="8">P08H-3</strain>
    </source>
</reference>
<comment type="subcellular location">
    <subcellularLocation>
        <location evidence="1">Membrane</location>
        <topology evidence="1">Single-pass membrane protein</topology>
    </subcellularLocation>
</comment>
<keyword evidence="9" id="KW-1185">Reference proteome</keyword>
<sequence>MASLLSNTRHFAKLLSCRGFSTTLSRPLTPGRSMAIKSGNGFKIGQRRYCTNKVELAKKQETSPSKDVKEHSVGVGIADKFHHPSPFEKKLMVWMKVYPSMQAIPKTVSQQSILRAKDMMRVYITYAIVVFSAIVAIIILIMSRRARDQGDSVTKRKLEWKKALEEQGKKERDAEINKSTATAE</sequence>
<keyword evidence="5 7" id="KW-0472">Membrane</keyword>
<evidence type="ECO:0000256" key="3">
    <source>
        <dbReference type="ARBA" id="ARBA00022692"/>
    </source>
</evidence>
<feature type="compositionally biased region" description="Basic and acidic residues" evidence="6">
    <location>
        <begin position="164"/>
        <end position="176"/>
    </location>
</feature>
<feature type="transmembrane region" description="Helical" evidence="7">
    <location>
        <begin position="123"/>
        <end position="142"/>
    </location>
</feature>
<accession>A0AAD9KDT2</accession>
<dbReference type="PANTHER" id="PTHR13674:SF5">
    <property type="entry name" value="UPF0389 PROTEIN CG9231"/>
    <property type="match status" value="1"/>
</dbReference>
<organism evidence="8 9">
    <name type="scientific">Paralvinella palmiformis</name>
    <dbReference type="NCBI Taxonomy" id="53620"/>
    <lineage>
        <taxon>Eukaryota</taxon>
        <taxon>Metazoa</taxon>
        <taxon>Spiralia</taxon>
        <taxon>Lophotrochozoa</taxon>
        <taxon>Annelida</taxon>
        <taxon>Polychaeta</taxon>
        <taxon>Sedentaria</taxon>
        <taxon>Canalipalpata</taxon>
        <taxon>Terebellida</taxon>
        <taxon>Terebelliformia</taxon>
        <taxon>Alvinellidae</taxon>
        <taxon>Paralvinella</taxon>
    </lineage>
</organism>
<dbReference type="AlphaFoldDB" id="A0AAD9KDT2"/>
<evidence type="ECO:0000256" key="1">
    <source>
        <dbReference type="ARBA" id="ARBA00004167"/>
    </source>
</evidence>
<dbReference type="Pfam" id="PF06388">
    <property type="entry name" value="DUF1075"/>
    <property type="match status" value="1"/>
</dbReference>
<dbReference type="PANTHER" id="PTHR13674">
    <property type="entry name" value="GROWTH AND TRANSFORMATION-DEPENDENT PROTEIN"/>
    <property type="match status" value="1"/>
</dbReference>
<keyword evidence="4 7" id="KW-1133">Transmembrane helix</keyword>
<comment type="caution">
    <text evidence="8">The sequence shown here is derived from an EMBL/GenBank/DDBJ whole genome shotgun (WGS) entry which is preliminary data.</text>
</comment>
<evidence type="ECO:0000313" key="9">
    <source>
        <dbReference type="Proteomes" id="UP001208570"/>
    </source>
</evidence>
<evidence type="ECO:0000256" key="4">
    <source>
        <dbReference type="ARBA" id="ARBA00022989"/>
    </source>
</evidence>
<name>A0AAD9KDT2_9ANNE</name>
<dbReference type="Proteomes" id="UP001208570">
    <property type="component" value="Unassembled WGS sequence"/>
</dbReference>
<keyword evidence="3 7" id="KW-0812">Transmembrane</keyword>
<dbReference type="EMBL" id="JAODUP010000011">
    <property type="protein sequence ID" value="KAK2169322.1"/>
    <property type="molecule type" value="Genomic_DNA"/>
</dbReference>
<evidence type="ECO:0000256" key="7">
    <source>
        <dbReference type="SAM" id="Phobius"/>
    </source>
</evidence>
<evidence type="ECO:0000256" key="5">
    <source>
        <dbReference type="ARBA" id="ARBA00023136"/>
    </source>
</evidence>
<evidence type="ECO:0000313" key="8">
    <source>
        <dbReference type="EMBL" id="KAK2169322.1"/>
    </source>
</evidence>